<feature type="transmembrane region" description="Helical" evidence="6">
    <location>
        <begin position="448"/>
        <end position="465"/>
    </location>
</feature>
<dbReference type="AlphaFoldDB" id="A0A1Y0EC01"/>
<reference evidence="7 8" key="1">
    <citation type="submission" date="2017-05" db="EMBL/GenBank/DDBJ databases">
        <title>Genome Sequence of Loktanella vestfoldensis Strain SMR4r Isolated from a Culture of the Diatom Skeletonema marinoi.</title>
        <authorList>
            <person name="Topel M."/>
            <person name="Pinder M.I.M."/>
            <person name="Johansson O.N."/>
            <person name="Kourtchenko O."/>
            <person name="Godhe A."/>
            <person name="Clarke A.K."/>
        </authorList>
    </citation>
    <scope>NUCLEOTIDE SEQUENCE [LARGE SCALE GENOMIC DNA]</scope>
    <source>
        <strain evidence="7 8">SMR4r</strain>
    </source>
</reference>
<keyword evidence="5 6" id="KW-0472">Membrane</keyword>
<feature type="transmembrane region" description="Helical" evidence="6">
    <location>
        <begin position="330"/>
        <end position="348"/>
    </location>
</feature>
<dbReference type="KEGG" id="lvs:LOKVESSMR4R_01576"/>
<evidence type="ECO:0000256" key="2">
    <source>
        <dbReference type="ARBA" id="ARBA00022475"/>
    </source>
</evidence>
<evidence type="ECO:0000256" key="1">
    <source>
        <dbReference type="ARBA" id="ARBA00004651"/>
    </source>
</evidence>
<proteinExistence type="predicted"/>
<dbReference type="InterPro" id="IPR050833">
    <property type="entry name" value="Poly_Biosynth_Transport"/>
</dbReference>
<evidence type="ECO:0000256" key="4">
    <source>
        <dbReference type="ARBA" id="ARBA00022989"/>
    </source>
</evidence>
<evidence type="ECO:0000313" key="7">
    <source>
        <dbReference type="EMBL" id="ARU00892.1"/>
    </source>
</evidence>
<dbReference type="Proteomes" id="UP000195273">
    <property type="component" value="Chromosome"/>
</dbReference>
<evidence type="ECO:0000256" key="5">
    <source>
        <dbReference type="ARBA" id="ARBA00023136"/>
    </source>
</evidence>
<feature type="transmembrane region" description="Helical" evidence="6">
    <location>
        <begin position="418"/>
        <end position="436"/>
    </location>
</feature>
<dbReference type="GO" id="GO:0005886">
    <property type="term" value="C:plasma membrane"/>
    <property type="evidence" value="ECO:0007669"/>
    <property type="project" value="UniProtKB-SubCell"/>
</dbReference>
<feature type="transmembrane region" description="Helical" evidence="6">
    <location>
        <begin position="38"/>
        <end position="56"/>
    </location>
</feature>
<protein>
    <recommendedName>
        <fullName evidence="9">Polysaccharide biosynthesis protein</fullName>
    </recommendedName>
</protein>
<feature type="transmembrane region" description="Helical" evidence="6">
    <location>
        <begin position="178"/>
        <end position="196"/>
    </location>
</feature>
<feature type="transmembrane region" description="Helical" evidence="6">
    <location>
        <begin position="12"/>
        <end position="32"/>
    </location>
</feature>
<dbReference type="OrthoDB" id="920322at2"/>
<keyword evidence="3 6" id="KW-0812">Transmembrane</keyword>
<comment type="subcellular location">
    <subcellularLocation>
        <location evidence="1">Cell membrane</location>
        <topology evidence="1">Multi-pass membrane protein</topology>
    </subcellularLocation>
</comment>
<evidence type="ECO:0000256" key="3">
    <source>
        <dbReference type="ARBA" id="ARBA00022692"/>
    </source>
</evidence>
<gene>
    <name evidence="7" type="ORF">LOKVESSMR4R_01576</name>
</gene>
<sequence length="468" mass="51107">MIRRLAARPAIATWAAFTFRALPLILLPVFIALRAEPAFLAIWLVLITLQGLQLLFESSLTASFVRSFSYAMGGADRLRIDVGPPMQAGLSPNHVLLSGTWNTGAVLYAGMALLTALMTLIVGAWSAGDIVRYLGPQHLARPALAVFAVGAGLRAYGGLHLSYLYGVERITLVRWWEAAFWFVAFISACTAIWTGAGLLGLALAYQVPLAANILWNIWLCRRDQSARLGFVRCWRPDRDIIVQLWPSVWRTGVGTFVYLGTTQGAGLYYATIGEPAQVAAFLFAMSLIRPLGQFAQVPFFTKVPVLARLQVSGERGAQQAIAERSMRQSYLLHMAMVLGVALALPLLAQMQGRGLQVPLQLWLLIGLAGYLERMGAMHLQLYSSTNHILVHWANGLTALVFLGLAVGLFGWLGVAAFPAAQALALLMIYLPIGMINSYRTYALPIPGFELKTSVLPLVVLLWAITRGM</sequence>
<evidence type="ECO:0008006" key="9">
    <source>
        <dbReference type="Google" id="ProtNLM"/>
    </source>
</evidence>
<feature type="transmembrane region" description="Helical" evidence="6">
    <location>
        <begin position="202"/>
        <end position="219"/>
    </location>
</feature>
<accession>A0A1Y0EC01</accession>
<organism evidence="7 8">
    <name type="scientific">Yoonia vestfoldensis</name>
    <dbReference type="NCBI Taxonomy" id="245188"/>
    <lineage>
        <taxon>Bacteria</taxon>
        <taxon>Pseudomonadati</taxon>
        <taxon>Pseudomonadota</taxon>
        <taxon>Alphaproteobacteria</taxon>
        <taxon>Rhodobacterales</taxon>
        <taxon>Paracoccaceae</taxon>
        <taxon>Yoonia</taxon>
    </lineage>
</organism>
<dbReference type="RefSeq" id="WP_087207242.1">
    <property type="nucleotide sequence ID" value="NZ_CP021431.1"/>
</dbReference>
<evidence type="ECO:0000256" key="6">
    <source>
        <dbReference type="SAM" id="Phobius"/>
    </source>
</evidence>
<keyword evidence="8" id="KW-1185">Reference proteome</keyword>
<dbReference type="EMBL" id="CP021431">
    <property type="protein sequence ID" value="ARU00892.1"/>
    <property type="molecule type" value="Genomic_DNA"/>
</dbReference>
<keyword evidence="4 6" id="KW-1133">Transmembrane helix</keyword>
<feature type="transmembrane region" description="Helical" evidence="6">
    <location>
        <begin position="105"/>
        <end position="125"/>
    </location>
</feature>
<feature type="transmembrane region" description="Helical" evidence="6">
    <location>
        <begin position="354"/>
        <end position="371"/>
    </location>
</feature>
<name>A0A1Y0EC01_9RHOB</name>
<feature type="transmembrane region" description="Helical" evidence="6">
    <location>
        <begin position="392"/>
        <end position="412"/>
    </location>
</feature>
<keyword evidence="2" id="KW-1003">Cell membrane</keyword>
<dbReference type="PANTHER" id="PTHR30250:SF26">
    <property type="entry name" value="PSMA PROTEIN"/>
    <property type="match status" value="1"/>
</dbReference>
<evidence type="ECO:0000313" key="8">
    <source>
        <dbReference type="Proteomes" id="UP000195273"/>
    </source>
</evidence>
<feature type="transmembrane region" description="Helical" evidence="6">
    <location>
        <begin position="145"/>
        <end position="166"/>
    </location>
</feature>
<dbReference type="PANTHER" id="PTHR30250">
    <property type="entry name" value="PST FAMILY PREDICTED COLANIC ACID TRANSPORTER"/>
    <property type="match status" value="1"/>
</dbReference>